<feature type="non-terminal residue" evidence="2">
    <location>
        <position position="1"/>
    </location>
</feature>
<organism evidence="2">
    <name type="scientific">marine metagenome</name>
    <dbReference type="NCBI Taxonomy" id="408172"/>
    <lineage>
        <taxon>unclassified sequences</taxon>
        <taxon>metagenomes</taxon>
        <taxon>ecological metagenomes</taxon>
    </lineage>
</organism>
<dbReference type="EMBL" id="UINC01021008">
    <property type="protein sequence ID" value="SVA87657.1"/>
    <property type="molecule type" value="Genomic_DNA"/>
</dbReference>
<proteinExistence type="predicted"/>
<dbReference type="InterPro" id="IPR014746">
    <property type="entry name" value="Gln_synth/guanido_kin_cat_dom"/>
</dbReference>
<dbReference type="Gene3D" id="3.30.590.10">
    <property type="entry name" value="Glutamine synthetase/guanido kinase, catalytic domain"/>
    <property type="match status" value="1"/>
</dbReference>
<feature type="domain" description="GS catalytic" evidence="1">
    <location>
        <begin position="15"/>
        <end position="75"/>
    </location>
</feature>
<gene>
    <name evidence="2" type="ORF">METZ01_LOCUS140511</name>
</gene>
<evidence type="ECO:0000259" key="1">
    <source>
        <dbReference type="Pfam" id="PF00120"/>
    </source>
</evidence>
<reference evidence="2" key="1">
    <citation type="submission" date="2018-05" db="EMBL/GenBank/DDBJ databases">
        <authorList>
            <person name="Lanie J.A."/>
            <person name="Ng W.-L."/>
            <person name="Kazmierczak K.M."/>
            <person name="Andrzejewski T.M."/>
            <person name="Davidsen T.M."/>
            <person name="Wayne K.J."/>
            <person name="Tettelin H."/>
            <person name="Glass J.I."/>
            <person name="Rusch D."/>
            <person name="Podicherti R."/>
            <person name="Tsui H.-C.T."/>
            <person name="Winkler M.E."/>
        </authorList>
    </citation>
    <scope>NUCLEOTIDE SEQUENCE</scope>
</reference>
<sequence length="79" mass="9139">IVSKSDPGVMVQPGEEIDDEVALPVRWEAALDAFAAGKVLPEYIGKMYHEVFGKCRREECDRFRSEVSERDYEWYLRAV</sequence>
<dbReference type="GO" id="GO:0004356">
    <property type="term" value="F:glutamine synthetase activity"/>
    <property type="evidence" value="ECO:0007669"/>
    <property type="project" value="InterPro"/>
</dbReference>
<accession>A0A381ZFY0</accession>
<protein>
    <recommendedName>
        <fullName evidence="1">GS catalytic domain-containing protein</fullName>
    </recommendedName>
</protein>
<dbReference type="Pfam" id="PF00120">
    <property type="entry name" value="Gln-synt_C"/>
    <property type="match status" value="1"/>
</dbReference>
<dbReference type="SUPFAM" id="SSF55931">
    <property type="entry name" value="Glutamine synthetase/guanido kinase"/>
    <property type="match status" value="1"/>
</dbReference>
<dbReference type="InterPro" id="IPR008146">
    <property type="entry name" value="Gln_synth_cat_dom"/>
</dbReference>
<evidence type="ECO:0000313" key="2">
    <source>
        <dbReference type="EMBL" id="SVA87657.1"/>
    </source>
</evidence>
<dbReference type="AlphaFoldDB" id="A0A381ZFY0"/>
<name>A0A381ZFY0_9ZZZZ</name>